<evidence type="ECO:0000256" key="7">
    <source>
        <dbReference type="ARBA" id="ARBA00023136"/>
    </source>
</evidence>
<dbReference type="GO" id="GO:0022857">
    <property type="term" value="F:transmembrane transporter activity"/>
    <property type="evidence" value="ECO:0007669"/>
    <property type="project" value="InterPro"/>
</dbReference>
<organism evidence="10 12">
    <name type="scientific">Cryobacterium levicorallinum</name>
    <dbReference type="NCBI Taxonomy" id="995038"/>
    <lineage>
        <taxon>Bacteria</taxon>
        <taxon>Bacillati</taxon>
        <taxon>Actinomycetota</taxon>
        <taxon>Actinomycetes</taxon>
        <taxon>Micrococcales</taxon>
        <taxon>Microbacteriaceae</taxon>
        <taxon>Cryobacterium</taxon>
    </lineage>
</organism>
<evidence type="ECO:0000313" key="11">
    <source>
        <dbReference type="Proteomes" id="UP000199681"/>
    </source>
</evidence>
<dbReference type="PANTHER" id="PTHR32196">
    <property type="entry name" value="ABC TRANSPORTER PERMEASE PROTEIN YPHD-RELATED-RELATED"/>
    <property type="match status" value="1"/>
</dbReference>
<keyword evidence="2" id="KW-0813">Transport</keyword>
<evidence type="ECO:0000256" key="2">
    <source>
        <dbReference type="ARBA" id="ARBA00022448"/>
    </source>
</evidence>
<evidence type="ECO:0000256" key="6">
    <source>
        <dbReference type="ARBA" id="ARBA00022989"/>
    </source>
</evidence>
<evidence type="ECO:0000256" key="1">
    <source>
        <dbReference type="ARBA" id="ARBA00004651"/>
    </source>
</evidence>
<comment type="subcellular location">
    <subcellularLocation>
        <location evidence="1">Cell membrane</location>
        <topology evidence="1">Multi-pass membrane protein</topology>
    </subcellularLocation>
</comment>
<dbReference type="AlphaFoldDB" id="A0A1I2YJA2"/>
<feature type="transmembrane region" description="Helical" evidence="8">
    <location>
        <begin position="172"/>
        <end position="193"/>
    </location>
</feature>
<feature type="transmembrane region" description="Helical" evidence="8">
    <location>
        <begin position="26"/>
        <end position="44"/>
    </location>
</feature>
<sequence length="323" mass="33154">MSSPTTATRPSLISQAVSRFDWRSNVIYIAFVVVFILFAIFLSNDGFLSANNMLNIVRQTATISIMAVAMTFVIATAEIDLSVGSIAGLASVVTAMATTQWGLVPGIVAGLLSGAIIGAINGGLVALLKVPSFLVTLGMLGLAAGLAQWITASAPQPISDTLYVQIFGGGDFGPVPGLLVWTVVAVAVGWIAMNRTSFGRRVLATGGNPTAAAYTGIRTARIKFTVLLLSGIAAAIAGMLYAGRLESGRFQWGQGDELTVIAAVILGGTSLFGGRGAIIGTLVGSLFMGLINNGLILAGLDVAQQSVVRGAIIIAAVALSRKK</sequence>
<evidence type="ECO:0000256" key="5">
    <source>
        <dbReference type="ARBA" id="ARBA00022692"/>
    </source>
</evidence>
<keyword evidence="5 8" id="KW-0812">Transmembrane</keyword>
<dbReference type="STRING" id="995038.SAMN05216274_102103"/>
<dbReference type="CDD" id="cd06579">
    <property type="entry name" value="TM_PBP1_transp_AraH_like"/>
    <property type="match status" value="1"/>
</dbReference>
<keyword evidence="6 8" id="KW-1133">Transmembrane helix</keyword>
<name>A0A1I2YJA2_9MICO</name>
<comment type="caution">
    <text evidence="10">The sequence shown here is derived from an EMBL/GenBank/DDBJ whole genome shotgun (WGS) entry which is preliminary data.</text>
</comment>
<accession>A0A1I2YJA2</accession>
<dbReference type="GO" id="GO:0005886">
    <property type="term" value="C:plasma membrane"/>
    <property type="evidence" value="ECO:0007669"/>
    <property type="project" value="UniProtKB-SubCell"/>
</dbReference>
<proteinExistence type="predicted"/>
<dbReference type="EMBL" id="SOFE01000011">
    <property type="protein sequence ID" value="TFB85980.1"/>
    <property type="molecule type" value="Genomic_DNA"/>
</dbReference>
<gene>
    <name evidence="10" type="ORF">E3O11_05605</name>
    <name evidence="9" type="ORF">SAMN05216274_102103</name>
</gene>
<evidence type="ECO:0000256" key="3">
    <source>
        <dbReference type="ARBA" id="ARBA00022475"/>
    </source>
</evidence>
<dbReference type="PANTHER" id="PTHR32196:SF21">
    <property type="entry name" value="ABC TRANSPORTER PERMEASE PROTEIN YPHD-RELATED"/>
    <property type="match status" value="1"/>
</dbReference>
<evidence type="ECO:0000313" key="10">
    <source>
        <dbReference type="EMBL" id="TFB85980.1"/>
    </source>
</evidence>
<evidence type="ECO:0000256" key="4">
    <source>
        <dbReference type="ARBA" id="ARBA00022519"/>
    </source>
</evidence>
<dbReference type="InterPro" id="IPR001851">
    <property type="entry name" value="ABC_transp_permease"/>
</dbReference>
<dbReference type="Pfam" id="PF02653">
    <property type="entry name" value="BPD_transp_2"/>
    <property type="match status" value="1"/>
</dbReference>
<feature type="transmembrane region" description="Helical" evidence="8">
    <location>
        <begin position="224"/>
        <end position="243"/>
    </location>
</feature>
<keyword evidence="3" id="KW-1003">Cell membrane</keyword>
<reference evidence="9 11" key="1">
    <citation type="submission" date="2016-10" db="EMBL/GenBank/DDBJ databases">
        <authorList>
            <person name="Varghese N."/>
            <person name="Submissions S."/>
        </authorList>
    </citation>
    <scope>NUCLEOTIDE SEQUENCE [LARGE SCALE GENOMIC DNA]</scope>
    <source>
        <strain evidence="9 11">GMCC 1.11211</strain>
    </source>
</reference>
<keyword evidence="7 8" id="KW-0472">Membrane</keyword>
<keyword evidence="4" id="KW-0997">Cell inner membrane</keyword>
<dbReference type="Proteomes" id="UP000199681">
    <property type="component" value="Unassembled WGS sequence"/>
</dbReference>
<feature type="transmembrane region" description="Helical" evidence="8">
    <location>
        <begin position="107"/>
        <end position="128"/>
    </location>
</feature>
<feature type="transmembrane region" description="Helical" evidence="8">
    <location>
        <begin position="56"/>
        <end position="74"/>
    </location>
</feature>
<feature type="transmembrane region" description="Helical" evidence="8">
    <location>
        <begin position="133"/>
        <end position="152"/>
    </location>
</feature>
<dbReference type="EMBL" id="FOPW01000002">
    <property type="protein sequence ID" value="SFH25429.1"/>
    <property type="molecule type" value="Genomic_DNA"/>
</dbReference>
<dbReference type="Proteomes" id="UP000297963">
    <property type="component" value="Unassembled WGS sequence"/>
</dbReference>
<protein>
    <submittedName>
        <fullName evidence="10">ABC transporter permease</fullName>
    </submittedName>
    <submittedName>
        <fullName evidence="9">Ribose transport system permease protein</fullName>
    </submittedName>
</protein>
<keyword evidence="11" id="KW-1185">Reference proteome</keyword>
<evidence type="ECO:0000256" key="8">
    <source>
        <dbReference type="SAM" id="Phobius"/>
    </source>
</evidence>
<dbReference type="RefSeq" id="WP_092448299.1">
    <property type="nucleotide sequence ID" value="NZ_BKAC01000008.1"/>
</dbReference>
<evidence type="ECO:0000313" key="9">
    <source>
        <dbReference type="EMBL" id="SFH25429.1"/>
    </source>
</evidence>
<reference evidence="10 12" key="2">
    <citation type="submission" date="2019-03" db="EMBL/GenBank/DDBJ databases">
        <title>Genomics of glacier-inhabiting Cryobacterium strains.</title>
        <authorList>
            <person name="Liu Q."/>
            <person name="Xin Y.-H."/>
        </authorList>
    </citation>
    <scope>NUCLEOTIDE SEQUENCE [LARGE SCALE GENOMIC DNA]</scope>
    <source>
        <strain evidence="10 12">Hh34</strain>
    </source>
</reference>
<evidence type="ECO:0000313" key="12">
    <source>
        <dbReference type="Proteomes" id="UP000297963"/>
    </source>
</evidence>